<evidence type="ECO:0000313" key="1">
    <source>
        <dbReference type="Ensembl" id="ENSMMUP00000061170.1"/>
    </source>
</evidence>
<reference evidence="1" key="2">
    <citation type="submission" date="2019-01" db="EMBL/GenBank/DDBJ databases">
        <authorList>
            <person name="Graves T."/>
            <person name="Eichler E.E."/>
            <person name="Wilson R.K."/>
        </authorList>
    </citation>
    <scope>NUCLEOTIDE SEQUENCE [LARGE SCALE GENOMIC DNA]</scope>
    <source>
        <strain evidence="1">17573</strain>
    </source>
</reference>
<dbReference type="Ensembl" id="ENSMMUT00000093611.1">
    <property type="protein sequence ID" value="ENSMMUP00000061170.1"/>
    <property type="gene ID" value="ENSMMUG00000063727.1"/>
</dbReference>
<dbReference type="Proteomes" id="UP000006718">
    <property type="component" value="Chromosome 15"/>
</dbReference>
<dbReference type="GeneTree" id="ENSGT01120000271815"/>
<reference evidence="1" key="4">
    <citation type="submission" date="2025-09" db="UniProtKB">
        <authorList>
            <consortium name="Ensembl"/>
        </authorList>
    </citation>
    <scope>IDENTIFICATION</scope>
    <source>
        <strain evidence="1">17573</strain>
    </source>
</reference>
<dbReference type="VEuPathDB" id="HostDB:ENSMMUG00000063727"/>
<dbReference type="PANTHER" id="PTHR12138:SF151">
    <property type="entry name" value="SECRETED PROTEIN"/>
    <property type="match status" value="1"/>
</dbReference>
<organism evidence="1 2">
    <name type="scientific">Macaca mulatta</name>
    <name type="common">Rhesus macaque</name>
    <dbReference type="NCBI Taxonomy" id="9544"/>
    <lineage>
        <taxon>Eukaryota</taxon>
        <taxon>Metazoa</taxon>
        <taxon>Chordata</taxon>
        <taxon>Craniata</taxon>
        <taxon>Vertebrata</taxon>
        <taxon>Euteleostomi</taxon>
        <taxon>Mammalia</taxon>
        <taxon>Eutheria</taxon>
        <taxon>Euarchontoglires</taxon>
        <taxon>Primates</taxon>
        <taxon>Haplorrhini</taxon>
        <taxon>Catarrhini</taxon>
        <taxon>Cercopithecidae</taxon>
        <taxon>Cercopithecinae</taxon>
        <taxon>Macaca</taxon>
    </lineage>
</organism>
<sequence>MISAHCNLCLPGSSNSLASASRVTWDYRHMPPCPANFCTFLVEMGFLHVVQAGLEVLTSGDPSTSASHSAGITGKSHHTQPCFVFADGVLLCHPGMQWCDLSSPQSPPPGLR</sequence>
<evidence type="ECO:0000313" key="2">
    <source>
        <dbReference type="Proteomes" id="UP000006718"/>
    </source>
</evidence>
<dbReference type="InParanoid" id="A0A5F7Z7V2"/>
<dbReference type="PRINTS" id="PR02045">
    <property type="entry name" value="F138DOMAIN"/>
</dbReference>
<dbReference type="AlphaFoldDB" id="A0A5F7Z7V2"/>
<proteinExistence type="predicted"/>
<accession>A0A5F7Z7V2</accession>
<dbReference type="PANTHER" id="PTHR12138">
    <property type="entry name" value="PRIMATE-EXPANDED PROTEIN FAMILY"/>
    <property type="match status" value="1"/>
</dbReference>
<reference evidence="1" key="3">
    <citation type="submission" date="2025-08" db="UniProtKB">
        <authorList>
            <consortium name="Ensembl"/>
        </authorList>
    </citation>
    <scope>IDENTIFICATION</scope>
    <source>
        <strain evidence="1">17573</strain>
    </source>
</reference>
<name>A0A5F7Z7V2_MACMU</name>
<keyword evidence="2" id="KW-1185">Reference proteome</keyword>
<protein>
    <submittedName>
        <fullName evidence="1">Uncharacterized protein</fullName>
    </submittedName>
</protein>
<reference evidence="2" key="1">
    <citation type="journal article" date="2007" name="Science">
        <title>Evolutionary and biomedical insights from the rhesus macaque genome.</title>
        <authorList>
            <person name="Gibbs R.A."/>
            <person name="Rogers J."/>
            <person name="Katze M.G."/>
            <person name="Bumgarner R."/>
            <person name="Weinstock G.M."/>
            <person name="Mardis E.R."/>
            <person name="Remington K.A."/>
            <person name="Strausberg R.L."/>
            <person name="Venter J.C."/>
            <person name="Wilson R.K."/>
            <person name="Batzer M.A."/>
            <person name="Bustamante C.D."/>
            <person name="Eichler E.E."/>
            <person name="Hahn M.W."/>
            <person name="Hardison R.C."/>
            <person name="Makova K.D."/>
            <person name="Miller W."/>
            <person name="Milosavljevic A."/>
            <person name="Palermo R.E."/>
            <person name="Siepel A."/>
            <person name="Sikela J.M."/>
            <person name="Attaway T."/>
            <person name="Bell S."/>
            <person name="Bernard K.E."/>
            <person name="Buhay C.J."/>
            <person name="Chandrabose M.N."/>
            <person name="Dao M."/>
            <person name="Davis C."/>
            <person name="Delehaunty K.D."/>
            <person name="Ding Y."/>
            <person name="Dinh H.H."/>
            <person name="Dugan-Rocha S."/>
            <person name="Fulton L.A."/>
            <person name="Gabisi R.A."/>
            <person name="Garner T.T."/>
            <person name="Godfrey J."/>
            <person name="Hawes A.C."/>
            <person name="Hernandez J."/>
            <person name="Hines S."/>
            <person name="Holder M."/>
            <person name="Hume J."/>
            <person name="Jhangiani S.N."/>
            <person name="Joshi V."/>
            <person name="Khan Z.M."/>
            <person name="Kirkness E.F."/>
            <person name="Cree A."/>
            <person name="Fowler R.G."/>
            <person name="Lee S."/>
            <person name="Lewis L.R."/>
            <person name="Li Z."/>
            <person name="Liu Y.-S."/>
            <person name="Moore S.M."/>
            <person name="Muzny D."/>
            <person name="Nazareth L.V."/>
            <person name="Ngo D.N."/>
            <person name="Okwuonu G.O."/>
            <person name="Pai G."/>
            <person name="Parker D."/>
            <person name="Paul H.A."/>
            <person name="Pfannkoch C."/>
            <person name="Pohl C.S."/>
            <person name="Rogers Y.-H.C."/>
            <person name="Ruiz S.J."/>
            <person name="Sabo A."/>
            <person name="Santibanez J."/>
            <person name="Schneider B.W."/>
            <person name="Smith S.M."/>
            <person name="Sodergren E."/>
            <person name="Svatek A.F."/>
            <person name="Utterback T.R."/>
            <person name="Vattathil S."/>
            <person name="Warren W."/>
            <person name="White C.S."/>
            <person name="Chinwalla A.T."/>
            <person name="Feng Y."/>
            <person name="Halpern A.L."/>
            <person name="Hillier L.W."/>
            <person name="Huang X."/>
            <person name="Minx P."/>
            <person name="Nelson J.O."/>
            <person name="Pepin K.H."/>
            <person name="Qin X."/>
            <person name="Sutton G.G."/>
            <person name="Venter E."/>
            <person name="Walenz B.P."/>
            <person name="Wallis J.W."/>
            <person name="Worley K.C."/>
            <person name="Yang S.-P."/>
            <person name="Jones S.M."/>
            <person name="Marra M.A."/>
            <person name="Rocchi M."/>
            <person name="Schein J.E."/>
            <person name="Baertsch R."/>
            <person name="Clarke L."/>
            <person name="Csuros M."/>
            <person name="Glasscock J."/>
            <person name="Harris R.A."/>
            <person name="Havlak P."/>
            <person name="Jackson A.R."/>
            <person name="Jiang H."/>
            <person name="Liu Y."/>
            <person name="Messina D.N."/>
            <person name="Shen Y."/>
            <person name="Song H.X.-Z."/>
            <person name="Wylie T."/>
            <person name="Zhang L."/>
            <person name="Birney E."/>
            <person name="Han K."/>
            <person name="Konkel M.K."/>
            <person name="Lee J."/>
            <person name="Smit A.F.A."/>
            <person name="Ullmer B."/>
            <person name="Wang H."/>
            <person name="Xing J."/>
            <person name="Burhans R."/>
            <person name="Cheng Z."/>
            <person name="Karro J.E."/>
            <person name="Ma J."/>
            <person name="Raney B."/>
            <person name="She X."/>
            <person name="Cox M.J."/>
            <person name="Demuth J.P."/>
            <person name="Dumas L.J."/>
            <person name="Han S.-G."/>
            <person name="Hopkins J."/>
            <person name="Karimpour-Fard A."/>
            <person name="Kim Y.H."/>
            <person name="Pollack J.R."/>
            <person name="Vinar T."/>
            <person name="Addo-Quaye C."/>
            <person name="Degenhardt J."/>
            <person name="Denby A."/>
            <person name="Hubisz M.J."/>
            <person name="Indap A."/>
            <person name="Kosiol C."/>
            <person name="Lahn B.T."/>
            <person name="Lawson H.A."/>
            <person name="Marklein A."/>
            <person name="Nielsen R."/>
            <person name="Vallender E.J."/>
            <person name="Clark A.G."/>
            <person name="Ferguson B."/>
            <person name="Hernandez R.D."/>
            <person name="Hirani K."/>
            <person name="Kehrer-Sawatzki H."/>
            <person name="Kolb J."/>
            <person name="Patil S."/>
            <person name="Pu L.-L."/>
            <person name="Ren Y."/>
            <person name="Smith D.G."/>
            <person name="Wheeler D.A."/>
            <person name="Schenck I."/>
            <person name="Ball E.V."/>
            <person name="Chen R."/>
            <person name="Cooper D.N."/>
            <person name="Giardine B."/>
            <person name="Hsu F."/>
            <person name="Kent W.J."/>
            <person name="Lesk A."/>
            <person name="Nelson D.L."/>
            <person name="O'brien W.E."/>
            <person name="Pruefer K."/>
            <person name="Stenson P.D."/>
            <person name="Wallace J.C."/>
            <person name="Ke H."/>
            <person name="Liu X.-M."/>
            <person name="Wang P."/>
            <person name="Xiang A.P."/>
            <person name="Yang F."/>
            <person name="Barber G.P."/>
            <person name="Haussler D."/>
            <person name="Karolchik D."/>
            <person name="Kern A.D."/>
            <person name="Kuhn R.M."/>
            <person name="Smith K.E."/>
            <person name="Zwieg A.S."/>
        </authorList>
    </citation>
    <scope>NUCLEOTIDE SEQUENCE [LARGE SCALE GENOMIC DNA]</scope>
    <source>
        <strain evidence="2">17573</strain>
    </source>
</reference>